<name>A0AAD4GHC4_BOLED</name>
<evidence type="ECO:0000313" key="2">
    <source>
        <dbReference type="EMBL" id="KAF8444465.1"/>
    </source>
</evidence>
<feature type="non-terminal residue" evidence="2">
    <location>
        <position position="185"/>
    </location>
</feature>
<reference evidence="2" key="1">
    <citation type="submission" date="2019-10" db="EMBL/GenBank/DDBJ databases">
        <authorList>
            <consortium name="DOE Joint Genome Institute"/>
            <person name="Kuo A."/>
            <person name="Miyauchi S."/>
            <person name="Kiss E."/>
            <person name="Drula E."/>
            <person name="Kohler A."/>
            <person name="Sanchez-Garcia M."/>
            <person name="Andreopoulos B."/>
            <person name="Barry K.W."/>
            <person name="Bonito G."/>
            <person name="Buee M."/>
            <person name="Carver A."/>
            <person name="Chen C."/>
            <person name="Cichocki N."/>
            <person name="Clum A."/>
            <person name="Culley D."/>
            <person name="Crous P.W."/>
            <person name="Fauchery L."/>
            <person name="Girlanda M."/>
            <person name="Hayes R."/>
            <person name="Keri Z."/>
            <person name="LaButti K."/>
            <person name="Lipzen A."/>
            <person name="Lombard V."/>
            <person name="Magnuson J."/>
            <person name="Maillard F."/>
            <person name="Morin E."/>
            <person name="Murat C."/>
            <person name="Nolan M."/>
            <person name="Ohm R."/>
            <person name="Pangilinan J."/>
            <person name="Pereira M."/>
            <person name="Perotto S."/>
            <person name="Peter M."/>
            <person name="Riley R."/>
            <person name="Sitrit Y."/>
            <person name="Stielow B."/>
            <person name="Szollosi G."/>
            <person name="Zifcakova L."/>
            <person name="Stursova M."/>
            <person name="Spatafora J.W."/>
            <person name="Tedersoo L."/>
            <person name="Vaario L.-M."/>
            <person name="Yamada A."/>
            <person name="Yan M."/>
            <person name="Wang P."/>
            <person name="Xu J."/>
            <person name="Bruns T."/>
            <person name="Baldrian P."/>
            <person name="Vilgalys R."/>
            <person name="Henrissat B."/>
            <person name="Grigoriev I.V."/>
            <person name="Hibbett D."/>
            <person name="Nagy L.G."/>
            <person name="Martin F.M."/>
        </authorList>
    </citation>
    <scope>NUCLEOTIDE SEQUENCE</scope>
    <source>
        <strain evidence="2">BED1</strain>
    </source>
</reference>
<dbReference type="EMBL" id="WHUW01000006">
    <property type="protein sequence ID" value="KAF8444465.1"/>
    <property type="molecule type" value="Genomic_DNA"/>
</dbReference>
<evidence type="ECO:0000313" key="3">
    <source>
        <dbReference type="Proteomes" id="UP001194468"/>
    </source>
</evidence>
<dbReference type="InterPro" id="IPR058913">
    <property type="entry name" value="Integrase_dom_put"/>
</dbReference>
<gene>
    <name evidence="2" type="ORF">L210DRAFT_3373081</name>
</gene>
<keyword evidence="3" id="KW-1185">Reference proteome</keyword>
<proteinExistence type="predicted"/>
<feature type="non-terminal residue" evidence="2">
    <location>
        <position position="1"/>
    </location>
</feature>
<organism evidence="2 3">
    <name type="scientific">Boletus edulis BED1</name>
    <dbReference type="NCBI Taxonomy" id="1328754"/>
    <lineage>
        <taxon>Eukaryota</taxon>
        <taxon>Fungi</taxon>
        <taxon>Dikarya</taxon>
        <taxon>Basidiomycota</taxon>
        <taxon>Agaricomycotina</taxon>
        <taxon>Agaricomycetes</taxon>
        <taxon>Agaricomycetidae</taxon>
        <taxon>Boletales</taxon>
        <taxon>Boletineae</taxon>
        <taxon>Boletaceae</taxon>
        <taxon>Boletoideae</taxon>
        <taxon>Boletus</taxon>
    </lineage>
</organism>
<feature type="domain" description="Integrase core" evidence="1">
    <location>
        <begin position="4"/>
        <end position="96"/>
    </location>
</feature>
<dbReference type="AlphaFoldDB" id="A0AAD4GHC4"/>
<reference evidence="2" key="2">
    <citation type="journal article" date="2020" name="Nat. Commun.">
        <title>Large-scale genome sequencing of mycorrhizal fungi provides insights into the early evolution of symbiotic traits.</title>
        <authorList>
            <person name="Miyauchi S."/>
            <person name="Kiss E."/>
            <person name="Kuo A."/>
            <person name="Drula E."/>
            <person name="Kohler A."/>
            <person name="Sanchez-Garcia M."/>
            <person name="Morin E."/>
            <person name="Andreopoulos B."/>
            <person name="Barry K.W."/>
            <person name="Bonito G."/>
            <person name="Buee M."/>
            <person name="Carver A."/>
            <person name="Chen C."/>
            <person name="Cichocki N."/>
            <person name="Clum A."/>
            <person name="Culley D."/>
            <person name="Crous P.W."/>
            <person name="Fauchery L."/>
            <person name="Girlanda M."/>
            <person name="Hayes R.D."/>
            <person name="Keri Z."/>
            <person name="LaButti K."/>
            <person name="Lipzen A."/>
            <person name="Lombard V."/>
            <person name="Magnuson J."/>
            <person name="Maillard F."/>
            <person name="Murat C."/>
            <person name="Nolan M."/>
            <person name="Ohm R.A."/>
            <person name="Pangilinan J."/>
            <person name="Pereira M.F."/>
            <person name="Perotto S."/>
            <person name="Peter M."/>
            <person name="Pfister S."/>
            <person name="Riley R."/>
            <person name="Sitrit Y."/>
            <person name="Stielow J.B."/>
            <person name="Szollosi G."/>
            <person name="Zifcakova L."/>
            <person name="Stursova M."/>
            <person name="Spatafora J.W."/>
            <person name="Tedersoo L."/>
            <person name="Vaario L.M."/>
            <person name="Yamada A."/>
            <person name="Yan M."/>
            <person name="Wang P."/>
            <person name="Xu J."/>
            <person name="Bruns T."/>
            <person name="Baldrian P."/>
            <person name="Vilgalys R."/>
            <person name="Dunand C."/>
            <person name="Henrissat B."/>
            <person name="Grigoriev I.V."/>
            <person name="Hibbett D."/>
            <person name="Nagy L.G."/>
            <person name="Martin F.M."/>
        </authorList>
    </citation>
    <scope>NUCLEOTIDE SEQUENCE</scope>
    <source>
        <strain evidence="2">BED1</strain>
    </source>
</reference>
<evidence type="ECO:0000259" key="1">
    <source>
        <dbReference type="Pfam" id="PF24764"/>
    </source>
</evidence>
<dbReference type="Proteomes" id="UP001194468">
    <property type="component" value="Unassembled WGS sequence"/>
</dbReference>
<dbReference type="Pfam" id="PF24764">
    <property type="entry name" value="rva_4"/>
    <property type="match status" value="1"/>
</dbReference>
<comment type="caution">
    <text evidence="2">The sequence shown here is derived from an EMBL/GenBank/DDBJ whole genome shotgun (WGS) entry which is preliminary data.</text>
</comment>
<sequence>WYYGRSVHNIRIEHLWCDVTRGFGAKWKDFFQGLEMYDNLDVNLDVHIWLLHFLFLERINQDAVQWAEAWNHHPITIHGDHPRSPRDLFFFGMLQHGIRGVDFLQPESGESEDIGDIQAYGIDWEAFDEDNICNHHQANSINSEEDIDDNPFVLGPLHLSDVQVPEADYPLTHVQVLQLTQALES</sequence>
<accession>A0AAD4GHC4</accession>
<protein>
    <recommendedName>
        <fullName evidence="1">Integrase core domain-containing protein</fullName>
    </recommendedName>
</protein>